<proteinExistence type="predicted"/>
<dbReference type="EMBL" id="VULT01000028">
    <property type="protein sequence ID" value="MSS18645.1"/>
    <property type="molecule type" value="Genomic_DNA"/>
</dbReference>
<evidence type="ECO:0000313" key="3">
    <source>
        <dbReference type="Proteomes" id="UP000483362"/>
    </source>
</evidence>
<dbReference type="AlphaFoldDB" id="A0A6L5XGJ3"/>
<feature type="chain" id="PRO_5026773677" description="Lipoprotein" evidence="1">
    <location>
        <begin position="22"/>
        <end position="347"/>
    </location>
</feature>
<dbReference type="PROSITE" id="PS51257">
    <property type="entry name" value="PROKAR_LIPOPROTEIN"/>
    <property type="match status" value="1"/>
</dbReference>
<reference evidence="2 3" key="1">
    <citation type="submission" date="2019-08" db="EMBL/GenBank/DDBJ databases">
        <title>In-depth cultivation of the pig gut microbiome towards novel bacterial diversity and tailored functional studies.</title>
        <authorList>
            <person name="Wylensek D."/>
            <person name="Hitch T.C.A."/>
            <person name="Clavel T."/>
        </authorList>
    </citation>
    <scope>NUCLEOTIDE SEQUENCE [LARGE SCALE GENOMIC DNA]</scope>
    <source>
        <strain evidence="2 3">Oil-RF-744-WCA-WT-10</strain>
    </source>
</reference>
<dbReference type="RefSeq" id="WP_154328061.1">
    <property type="nucleotide sequence ID" value="NZ_CP045696.1"/>
</dbReference>
<name>A0A6L5XGJ3_9BACT</name>
<comment type="caution">
    <text evidence="2">The sequence shown here is derived from an EMBL/GenBank/DDBJ whole genome shotgun (WGS) entry which is preliminary data.</text>
</comment>
<feature type="signal peptide" evidence="1">
    <location>
        <begin position="1"/>
        <end position="21"/>
    </location>
</feature>
<organism evidence="2 3">
    <name type="scientific">Sodaliphilus pleomorphus</name>
    <dbReference type="NCBI Taxonomy" id="2606626"/>
    <lineage>
        <taxon>Bacteria</taxon>
        <taxon>Pseudomonadati</taxon>
        <taxon>Bacteroidota</taxon>
        <taxon>Bacteroidia</taxon>
        <taxon>Bacteroidales</taxon>
        <taxon>Muribaculaceae</taxon>
        <taxon>Sodaliphilus</taxon>
    </lineage>
</organism>
<evidence type="ECO:0008006" key="4">
    <source>
        <dbReference type="Google" id="ProtNLM"/>
    </source>
</evidence>
<keyword evidence="1" id="KW-0732">Signal</keyword>
<protein>
    <recommendedName>
        <fullName evidence="4">Lipoprotein</fullName>
    </recommendedName>
</protein>
<evidence type="ECO:0000256" key="1">
    <source>
        <dbReference type="SAM" id="SignalP"/>
    </source>
</evidence>
<gene>
    <name evidence="2" type="ORF">FYJ29_12900</name>
</gene>
<accession>A0A6L5XGJ3</accession>
<keyword evidence="3" id="KW-1185">Reference proteome</keyword>
<evidence type="ECO:0000313" key="2">
    <source>
        <dbReference type="EMBL" id="MSS18645.1"/>
    </source>
</evidence>
<dbReference type="Proteomes" id="UP000483362">
    <property type="component" value="Unassembled WGS sequence"/>
</dbReference>
<sequence length="347" mass="39825">MKIVNILGSIALSILVMTSCAVHDPIDDNGELGQVLPTVDWEQSSKFVKAGNYATFKGKYYTTSDKQIDHSEVWALVKREQSAAAKSMLTTSLAYTKTYTLTDTVRSAQSMAKYPHSLAVWDGHEYVLNDSFPTSRTLAPLTWVSPAQWDQDKFDSYYPSTFASEFVDYMVNALTKDSTYYNDLRNVYINYNFPIEAFTTLNAKYNVNFPTDTTSDKKSDDWYTTDQVDHYYYTTIVDSVTVYHEIASQSDAPAGVNVYPVYKASEWLFSRYSDDTGSKITTVRRQYMPYWKELISTIPFTSWIYNTSDKVYNVTYTRQYYLEPTFRVYDTDGKVGVSNDNQEITLN</sequence>